<evidence type="ECO:0000313" key="1">
    <source>
        <dbReference type="EMBL" id="KAG2897984.1"/>
    </source>
</evidence>
<name>A0A8T1BBL9_9STRA</name>
<accession>A0A8T1BBL9</accession>
<protein>
    <submittedName>
        <fullName evidence="1">Uncharacterized protein</fullName>
    </submittedName>
</protein>
<dbReference type="EMBL" id="RCMK01001276">
    <property type="protein sequence ID" value="KAG2897984.1"/>
    <property type="molecule type" value="Genomic_DNA"/>
</dbReference>
<organism evidence="1 2">
    <name type="scientific">Phytophthora cactorum</name>
    <dbReference type="NCBI Taxonomy" id="29920"/>
    <lineage>
        <taxon>Eukaryota</taxon>
        <taxon>Sar</taxon>
        <taxon>Stramenopiles</taxon>
        <taxon>Oomycota</taxon>
        <taxon>Peronosporomycetes</taxon>
        <taxon>Peronosporales</taxon>
        <taxon>Peronosporaceae</taxon>
        <taxon>Phytophthora</taxon>
    </lineage>
</organism>
<reference evidence="1" key="1">
    <citation type="submission" date="2018-10" db="EMBL/GenBank/DDBJ databases">
        <title>Effector identification in a new, highly contiguous assembly of the strawberry crown rot pathogen Phytophthora cactorum.</title>
        <authorList>
            <person name="Armitage A.D."/>
            <person name="Nellist C.F."/>
            <person name="Bates H."/>
            <person name="Vickerstaff R.J."/>
            <person name="Harrison R.J."/>
        </authorList>
    </citation>
    <scope>NUCLEOTIDE SEQUENCE</scope>
    <source>
        <strain evidence="1">4040</strain>
    </source>
</reference>
<gene>
    <name evidence="1" type="ORF">PC117_g22679</name>
</gene>
<dbReference type="Proteomes" id="UP000736787">
    <property type="component" value="Unassembled WGS sequence"/>
</dbReference>
<sequence>MWRIVWPSRSAQGVNYTYAFSGEAVLSAVGKDRTSLNSAVPVHEEAGILVALGARGTAMAAPAFSTLTTWDTPMVWIDSVLLVPVTVGDVVNV</sequence>
<evidence type="ECO:0000313" key="2">
    <source>
        <dbReference type="Proteomes" id="UP000736787"/>
    </source>
</evidence>
<dbReference type="AlphaFoldDB" id="A0A8T1BBL9"/>
<proteinExistence type="predicted"/>
<comment type="caution">
    <text evidence="1">The sequence shown here is derived from an EMBL/GenBank/DDBJ whole genome shotgun (WGS) entry which is preliminary data.</text>
</comment>